<evidence type="ECO:0000313" key="1">
    <source>
        <dbReference type="EMBL" id="KEQ53176.1"/>
    </source>
</evidence>
<evidence type="ECO:0000313" key="2">
    <source>
        <dbReference type="Proteomes" id="UP000028411"/>
    </source>
</evidence>
<protein>
    <submittedName>
        <fullName evidence="1">Regulatory protein RecX</fullName>
    </submittedName>
</protein>
<dbReference type="PATRIC" id="fig|46429.4.peg.2560"/>
<proteinExistence type="predicted"/>
<accession>A0A081RDA3</accession>
<dbReference type="AlphaFoldDB" id="A0A081RDA3"/>
<dbReference type="eggNOG" id="COG2137">
    <property type="taxonomic scope" value="Bacteria"/>
</dbReference>
<sequence length="174" mass="19647">MADKRLPPPLDEEALRELALRYVSRFATSRAKLLAYLNRKVTERGWGGEDPADPQGLVDRFTQLRYVDDAGYAVMKSAALARRGYGARRVAETLRADGIADADREEADNQTRNEAWAAADRFARRKRIGPYAQERPDPKQREKWIAAFLRAGHNYATARRWTDAAPGEMPEADA</sequence>
<dbReference type="Proteomes" id="UP000028411">
    <property type="component" value="Unassembled WGS sequence"/>
</dbReference>
<comment type="caution">
    <text evidence="1">The sequence shown here is derived from an EMBL/GenBank/DDBJ whole genome shotgun (WGS) entry which is preliminary data.</text>
</comment>
<organism evidence="1 2">
    <name type="scientific">Sphingobium chlorophenolicum</name>
    <dbReference type="NCBI Taxonomy" id="46429"/>
    <lineage>
        <taxon>Bacteria</taxon>
        <taxon>Pseudomonadati</taxon>
        <taxon>Pseudomonadota</taxon>
        <taxon>Alphaproteobacteria</taxon>
        <taxon>Sphingomonadales</taxon>
        <taxon>Sphingomonadaceae</taxon>
        <taxon>Sphingobium</taxon>
    </lineage>
</organism>
<gene>
    <name evidence="1" type="ORF">BV95_02581</name>
</gene>
<dbReference type="EMBL" id="JFHR01000027">
    <property type="protein sequence ID" value="KEQ53176.1"/>
    <property type="molecule type" value="Genomic_DNA"/>
</dbReference>
<dbReference type="OrthoDB" id="7432442at2"/>
<reference evidence="1 2" key="1">
    <citation type="submission" date="2014-02" db="EMBL/GenBank/DDBJ databases">
        <title>Whole genome sequence of Sphingobium chlorophenolicum NBRC 16172.</title>
        <authorList>
            <person name="Gan H.M."/>
            <person name="Gan H.Y."/>
            <person name="Chew T.H."/>
            <person name="Savka M.A."/>
        </authorList>
    </citation>
    <scope>NUCLEOTIDE SEQUENCE [LARGE SCALE GENOMIC DNA]</scope>
    <source>
        <strain evidence="1 2">NBRC 16172</strain>
    </source>
</reference>
<name>A0A081RDA3_SPHCR</name>
<dbReference type="RefSeq" id="WP_037452361.1">
    <property type="nucleotide sequence ID" value="NZ_JFHR01000027.1"/>
</dbReference>